<name>A0A023BCY4_GRENI</name>
<comment type="caution">
    <text evidence="2">The sequence shown here is derived from an EMBL/GenBank/DDBJ whole genome shotgun (WGS) entry which is preliminary data.</text>
</comment>
<dbReference type="RefSeq" id="XP_011128800.1">
    <property type="nucleotide sequence ID" value="XM_011130498.1"/>
</dbReference>
<dbReference type="InterPro" id="IPR003876">
    <property type="entry name" value="Arg_deiminase"/>
</dbReference>
<dbReference type="Pfam" id="PF02274">
    <property type="entry name" value="ADI"/>
    <property type="match status" value="1"/>
</dbReference>
<dbReference type="GO" id="GO:0019546">
    <property type="term" value="P:L-arginine deiminase pathway"/>
    <property type="evidence" value="ECO:0007669"/>
    <property type="project" value="TreeGrafter"/>
</dbReference>
<evidence type="ECO:0000313" key="3">
    <source>
        <dbReference type="Proteomes" id="UP000019763"/>
    </source>
</evidence>
<dbReference type="AlphaFoldDB" id="A0A023BCY4"/>
<keyword evidence="3" id="KW-1185">Reference proteome</keyword>
<dbReference type="PANTHER" id="PTHR47271">
    <property type="entry name" value="ARGININE DEIMINASE"/>
    <property type="match status" value="1"/>
</dbReference>
<dbReference type="PANTHER" id="PTHR47271:SF2">
    <property type="entry name" value="ARGININE DEIMINASE"/>
    <property type="match status" value="1"/>
</dbReference>
<dbReference type="EMBL" id="AFNH02000083">
    <property type="protein sequence ID" value="EZG86045.1"/>
    <property type="molecule type" value="Genomic_DNA"/>
</dbReference>
<dbReference type="PRINTS" id="PR01466">
    <property type="entry name" value="ARGDEIMINASE"/>
</dbReference>
<dbReference type="GeneID" id="22910663"/>
<protein>
    <submittedName>
        <fullName evidence="2">Arginine deiminase</fullName>
        <ecNumber evidence="2">3.5.3.6</ecNumber>
    </submittedName>
</protein>
<reference evidence="2" key="1">
    <citation type="submission" date="2013-12" db="EMBL/GenBank/DDBJ databases">
        <authorList>
            <person name="Omoto C.K."/>
            <person name="Sibley D."/>
            <person name="Venepally P."/>
            <person name="Hadjithomas M."/>
            <person name="Karamycheva S."/>
            <person name="Brunk B."/>
            <person name="Roos D."/>
            <person name="Caler E."/>
            <person name="Lorenzi H."/>
        </authorList>
    </citation>
    <scope>NUCLEOTIDE SEQUENCE</scope>
</reference>
<keyword evidence="1 2" id="KW-0378">Hydrolase</keyword>
<gene>
    <name evidence="2" type="ORF">GNI_011120</name>
</gene>
<accession>A0A023BCY4</accession>
<dbReference type="Gene3D" id="1.10.3930.10">
    <property type="entry name" value="Arginine deiminase"/>
    <property type="match status" value="1"/>
</dbReference>
<dbReference type="Proteomes" id="UP000019763">
    <property type="component" value="Unassembled WGS sequence"/>
</dbReference>
<proteinExistence type="predicted"/>
<evidence type="ECO:0000256" key="1">
    <source>
        <dbReference type="ARBA" id="ARBA00022801"/>
    </source>
</evidence>
<dbReference type="OrthoDB" id="26679at2759"/>
<dbReference type="SUPFAM" id="SSF55909">
    <property type="entry name" value="Pentein"/>
    <property type="match status" value="1"/>
</dbReference>
<dbReference type="PIRSF" id="PIRSF006356">
    <property type="entry name" value="Arg_deiminase"/>
    <property type="match status" value="1"/>
</dbReference>
<evidence type="ECO:0000313" key="2">
    <source>
        <dbReference type="EMBL" id="EZG86045.1"/>
    </source>
</evidence>
<sequence length="425" mass="47770">MAKRCGVRSEHGRLRTVLVSEPSLAHKRLTPGNCHGFLYDDVLWVEKAIADHRDLKRKLEAEDVEVLELKDCLEWIFRHKREEALVPTIDYRLSFIDNIQARAALRKWFLALDSPRTCVEHITGGVASFELDEETLVKCGINSDRDGPQTPRMLLAPLPNMQFQRDTSIWIDDKVLVSRMNIPVRSQETYLLQKIWEHHPRFEGAGIWNTALRKEASHSSLSTDDSDCSQATFEGGDVLVAGNGVVLCGVGERTTQQGLEQVARLLLAKNSTITKVIACIMPEARSCMHLDTVFNFVDKDLAIAYKPVTDTIRCVTYHSDDGQVLQHTKHDGESMYNVIAAALGLPNGLDIVDVQTDPFTNEREQWDDGYNLVVVRPRVVVAYNRNLNANRALREKGVTVIEVDGSELGRGRGGPHCMTCPIFRD</sequence>
<dbReference type="EC" id="3.5.3.6" evidence="2"/>
<dbReference type="Gene3D" id="3.75.10.10">
    <property type="entry name" value="L-arginine/glycine Amidinotransferase, Chain A"/>
    <property type="match status" value="1"/>
</dbReference>
<dbReference type="GO" id="GO:0016990">
    <property type="term" value="F:arginine deiminase activity"/>
    <property type="evidence" value="ECO:0007669"/>
    <property type="project" value="UniProtKB-EC"/>
</dbReference>
<dbReference type="OMA" id="CMSMPLI"/>
<dbReference type="VEuPathDB" id="CryptoDB:GNI_011120"/>
<organism evidence="2 3">
    <name type="scientific">Gregarina niphandrodes</name>
    <name type="common">Septate eugregarine</name>
    <dbReference type="NCBI Taxonomy" id="110365"/>
    <lineage>
        <taxon>Eukaryota</taxon>
        <taxon>Sar</taxon>
        <taxon>Alveolata</taxon>
        <taxon>Apicomplexa</taxon>
        <taxon>Conoidasida</taxon>
        <taxon>Gregarinasina</taxon>
        <taxon>Eugregarinorida</taxon>
        <taxon>Gregarinidae</taxon>
        <taxon>Gregarina</taxon>
    </lineage>
</organism>